<proteinExistence type="evidence at transcript level"/>
<evidence type="ECO:0000313" key="2">
    <source>
        <dbReference type="EMBL" id="BAE89244.1"/>
    </source>
</evidence>
<dbReference type="AlphaFoldDB" id="Q25JT5"/>
<organism evidence="1">
    <name type="scientific">Macaca fascicularis</name>
    <name type="common">Crab-eating macaque</name>
    <name type="synonym">Cynomolgus monkey</name>
    <dbReference type="NCBI Taxonomy" id="9541"/>
    <lineage>
        <taxon>Eukaryota</taxon>
        <taxon>Metazoa</taxon>
        <taxon>Chordata</taxon>
        <taxon>Craniata</taxon>
        <taxon>Vertebrata</taxon>
        <taxon>Euteleostomi</taxon>
        <taxon>Mammalia</taxon>
        <taxon>Eutheria</taxon>
        <taxon>Euarchontoglires</taxon>
        <taxon>Primates</taxon>
        <taxon>Haplorrhini</taxon>
        <taxon>Catarrhini</taxon>
        <taxon>Cercopithecidae</taxon>
        <taxon>Cercopithecinae</taxon>
        <taxon>Macaca</taxon>
    </lineage>
</organism>
<protein>
    <submittedName>
        <fullName evidence="1">Macaca fascicularis brain cDNA clone: QflA-17020, similar to human suppressor of cytokine signaling 4 (SOCS4), transcriptvariant 2, mRNA, RefSeq: NM_080867.2</fullName>
    </submittedName>
    <submittedName>
        <fullName evidence="2">Macaca fascicularis brain cDNA clone: QflA-17023, similar to human suppressor of cytokine signaling 4 (SOCS4), transcriptvariant 2, mRNA, RefSeq: NM_080867.2</fullName>
    </submittedName>
</protein>
<evidence type="ECO:0000313" key="1">
    <source>
        <dbReference type="EMBL" id="BAE89243.1"/>
    </source>
</evidence>
<dbReference type="EMBL" id="AB172182">
    <property type="protein sequence ID" value="BAE89244.1"/>
    <property type="molecule type" value="mRNA"/>
</dbReference>
<sequence>MSSARVYLYYSNTVRYWTQNGGNFLK</sequence>
<name>Q25JT5_MACFA</name>
<dbReference type="EMBL" id="AB172181">
    <property type="protein sequence ID" value="BAE89243.1"/>
    <property type="molecule type" value="mRNA"/>
</dbReference>
<reference evidence="1" key="1">
    <citation type="journal article" date="2007" name="PLoS Biol.">
        <title>Rate of evolution in brain-expressed genes in humans and other primates.</title>
        <authorList>
            <person name="Wang H.-Y."/>
            <person name="Chien H.-C."/>
            <person name="Osada N."/>
            <person name="Hashimoto K."/>
            <person name="Sugano S."/>
            <person name="Gojobori T."/>
            <person name="Chou C.-K."/>
            <person name="Tsai S.-F."/>
            <person name="Wu C.-I."/>
            <person name="Shen C.-K.J."/>
        </authorList>
    </citation>
    <scope>NUCLEOTIDE SEQUENCE</scope>
</reference>
<accession>Q25JT5</accession>